<evidence type="ECO:0000313" key="1">
    <source>
        <dbReference type="EMBL" id="MBB5282949.1"/>
    </source>
</evidence>
<dbReference type="AlphaFoldDB" id="A0A840TTE5"/>
<evidence type="ECO:0000313" key="2">
    <source>
        <dbReference type="Proteomes" id="UP000557307"/>
    </source>
</evidence>
<dbReference type="Proteomes" id="UP000557307">
    <property type="component" value="Unassembled WGS sequence"/>
</dbReference>
<comment type="caution">
    <text evidence="1">The sequence shown here is derived from an EMBL/GenBank/DDBJ whole genome shotgun (WGS) entry which is preliminary data.</text>
</comment>
<protein>
    <submittedName>
        <fullName evidence="1">Uncharacterized protein</fullName>
    </submittedName>
</protein>
<accession>A0A840TTE5</accession>
<keyword evidence="2" id="KW-1185">Reference proteome</keyword>
<dbReference type="EMBL" id="JACHGF010000002">
    <property type="protein sequence ID" value="MBB5282949.1"/>
    <property type="molecule type" value="Genomic_DNA"/>
</dbReference>
<proteinExistence type="predicted"/>
<organism evidence="1 2">
    <name type="scientific">Rhabdobacter roseus</name>
    <dbReference type="NCBI Taxonomy" id="1655419"/>
    <lineage>
        <taxon>Bacteria</taxon>
        <taxon>Pseudomonadati</taxon>
        <taxon>Bacteroidota</taxon>
        <taxon>Cytophagia</taxon>
        <taxon>Cytophagales</taxon>
        <taxon>Cytophagaceae</taxon>
        <taxon>Rhabdobacter</taxon>
    </lineage>
</organism>
<reference evidence="1 2" key="1">
    <citation type="submission" date="2020-08" db="EMBL/GenBank/DDBJ databases">
        <title>Genomic Encyclopedia of Type Strains, Phase IV (KMG-IV): sequencing the most valuable type-strain genomes for metagenomic binning, comparative biology and taxonomic classification.</title>
        <authorList>
            <person name="Goeker M."/>
        </authorList>
    </citation>
    <scope>NUCLEOTIDE SEQUENCE [LARGE SCALE GENOMIC DNA]</scope>
    <source>
        <strain evidence="1 2">DSM 105074</strain>
    </source>
</reference>
<gene>
    <name evidence="1" type="ORF">HNQ92_001075</name>
</gene>
<sequence length="130" mass="15261">MNKDIFNSDRDFTVFDYFISHGQLLIRSKKGDNQKCNIDIIFFDTTFLQLFTMLYGLTIRVVNKDDFIKYDSVNKYLSYDNSNLFEIISGNEKYYIAASFVKVFENELEFNETSLGMIHKGREKEIAGSR</sequence>
<name>A0A840TTE5_9BACT</name>
<dbReference type="RefSeq" id="WP_184171929.1">
    <property type="nucleotide sequence ID" value="NZ_JACHGF010000002.1"/>
</dbReference>